<comment type="similarity">
    <text evidence="1">Belongs to the site-specific recombinase resolvase family.</text>
</comment>
<dbReference type="Gene3D" id="1.10.10.60">
    <property type="entry name" value="Homeodomain-like"/>
    <property type="match status" value="1"/>
</dbReference>
<keyword evidence="2" id="KW-0229">DNA integration</keyword>
<feature type="active site" description="O-(5'-phospho-DNA)-serine intermediate" evidence="5 6">
    <location>
        <position position="9"/>
    </location>
</feature>
<accession>A0A0R1F6C3</accession>
<dbReference type="EMBL" id="AZCN01000054">
    <property type="protein sequence ID" value="KRK15217.1"/>
    <property type="molecule type" value="Genomic_DNA"/>
</dbReference>
<dbReference type="PATRIC" id="fig|913848.6.peg.1912"/>
<dbReference type="GO" id="GO:0003677">
    <property type="term" value="F:DNA binding"/>
    <property type="evidence" value="ECO:0007669"/>
    <property type="project" value="UniProtKB-KW"/>
</dbReference>
<name>A0A0R1F6C3_9LACO</name>
<reference evidence="8 9" key="1">
    <citation type="journal article" date="2015" name="Genome Announc.">
        <title>Expanding the biotechnology potential of lactobacilli through comparative genomics of 213 strains and associated genera.</title>
        <authorList>
            <person name="Sun Z."/>
            <person name="Harris H.M."/>
            <person name="McCann A."/>
            <person name="Guo C."/>
            <person name="Argimon S."/>
            <person name="Zhang W."/>
            <person name="Yang X."/>
            <person name="Jeffery I.B."/>
            <person name="Cooney J.C."/>
            <person name="Kagawa T.F."/>
            <person name="Liu W."/>
            <person name="Song Y."/>
            <person name="Salvetti E."/>
            <person name="Wrobel A."/>
            <person name="Rasinkangas P."/>
            <person name="Parkhill J."/>
            <person name="Rea M.C."/>
            <person name="O'Sullivan O."/>
            <person name="Ritari J."/>
            <person name="Douillard F.P."/>
            <person name="Paul Ross R."/>
            <person name="Yang R."/>
            <person name="Briner A.E."/>
            <person name="Felis G.E."/>
            <person name="de Vos W.M."/>
            <person name="Barrangou R."/>
            <person name="Klaenhammer T.R."/>
            <person name="Caufield P.W."/>
            <person name="Cui Y."/>
            <person name="Zhang H."/>
            <person name="O'Toole P.W."/>
        </authorList>
    </citation>
    <scope>NUCLEOTIDE SEQUENCE [LARGE SCALE GENOMIC DNA]</scope>
    <source>
        <strain evidence="8 9">DSM 20001</strain>
    </source>
</reference>
<evidence type="ECO:0000256" key="4">
    <source>
        <dbReference type="ARBA" id="ARBA00023172"/>
    </source>
</evidence>
<evidence type="ECO:0000256" key="1">
    <source>
        <dbReference type="ARBA" id="ARBA00009913"/>
    </source>
</evidence>
<gene>
    <name evidence="8" type="ORF">FD22_GL001870</name>
</gene>
<dbReference type="Pfam" id="PF00239">
    <property type="entry name" value="Resolvase"/>
    <property type="match status" value="1"/>
</dbReference>
<dbReference type="PANTHER" id="PTHR30461:SF26">
    <property type="entry name" value="RESOLVASE HOMOLOG YNEB"/>
    <property type="match status" value="1"/>
</dbReference>
<proteinExistence type="inferred from homology"/>
<dbReference type="Gene3D" id="3.40.50.1390">
    <property type="entry name" value="Resolvase, N-terminal catalytic domain"/>
    <property type="match status" value="1"/>
</dbReference>
<dbReference type="GO" id="GO:0015074">
    <property type="term" value="P:DNA integration"/>
    <property type="evidence" value="ECO:0007669"/>
    <property type="project" value="UniProtKB-KW"/>
</dbReference>
<keyword evidence="3" id="KW-0238">DNA-binding</keyword>
<evidence type="ECO:0000313" key="8">
    <source>
        <dbReference type="EMBL" id="KRK15217.1"/>
    </source>
</evidence>
<dbReference type="InterPro" id="IPR050639">
    <property type="entry name" value="SSR_resolvase"/>
</dbReference>
<dbReference type="InterPro" id="IPR006118">
    <property type="entry name" value="Recombinase_CS"/>
</dbReference>
<evidence type="ECO:0000313" key="9">
    <source>
        <dbReference type="Proteomes" id="UP000051181"/>
    </source>
</evidence>
<dbReference type="InterPro" id="IPR036162">
    <property type="entry name" value="Resolvase-like_N_sf"/>
</dbReference>
<comment type="caution">
    <text evidence="8">The sequence shown here is derived from an EMBL/GenBank/DDBJ whole genome shotgun (WGS) entry which is preliminary data.</text>
</comment>
<dbReference type="PROSITE" id="PS00398">
    <property type="entry name" value="RECOMBINASES_2"/>
    <property type="match status" value="1"/>
</dbReference>
<dbReference type="RefSeq" id="WP_010011865.1">
    <property type="nucleotide sequence ID" value="NZ_AZCN01000054.1"/>
</dbReference>
<feature type="domain" description="Resolvase/invertase-type recombinase catalytic" evidence="7">
    <location>
        <begin position="1"/>
        <end position="141"/>
    </location>
</feature>
<evidence type="ECO:0000259" key="7">
    <source>
        <dbReference type="PROSITE" id="PS51736"/>
    </source>
</evidence>
<dbReference type="eggNOG" id="COG1961">
    <property type="taxonomic scope" value="Bacteria"/>
</dbReference>
<protein>
    <recommendedName>
        <fullName evidence="7">Resolvase/invertase-type recombinase catalytic domain-containing protein</fullName>
    </recommendedName>
</protein>
<evidence type="ECO:0000256" key="2">
    <source>
        <dbReference type="ARBA" id="ARBA00022908"/>
    </source>
</evidence>
<dbReference type="Proteomes" id="UP000051181">
    <property type="component" value="Unassembled WGS sequence"/>
</dbReference>
<evidence type="ECO:0000256" key="6">
    <source>
        <dbReference type="PROSITE-ProRule" id="PRU10137"/>
    </source>
</evidence>
<dbReference type="InterPro" id="IPR006119">
    <property type="entry name" value="Resolv_N"/>
</dbReference>
<sequence>MRYGYARVSTKDQNLARQIAILNAYNVEKIFNEKESGAKLRRPIFTKVLTLLKPGDELIVSSLDRLSRDADHLTLLLLEINLKGAKLLALDVPDFNEVKNQNIQRLLRSMLLEVKKFMAAEERMRILERQRQGIELAKKRGSYHGRPLLYGPNVPDSERRKTYFTIKELLKSGLSITEIQRQTGKSRNLIRRIKNECDCDEQTGPLNI</sequence>
<keyword evidence="4" id="KW-0233">DNA recombination</keyword>
<dbReference type="PROSITE" id="PS00397">
    <property type="entry name" value="RECOMBINASES_1"/>
    <property type="match status" value="1"/>
</dbReference>
<dbReference type="SMART" id="SM00857">
    <property type="entry name" value="Resolvase"/>
    <property type="match status" value="1"/>
</dbReference>
<dbReference type="AlphaFoldDB" id="A0A0R1F6C3"/>
<evidence type="ECO:0000256" key="3">
    <source>
        <dbReference type="ARBA" id="ARBA00023125"/>
    </source>
</evidence>
<dbReference type="SUPFAM" id="SSF53041">
    <property type="entry name" value="Resolvase-like"/>
    <property type="match status" value="1"/>
</dbReference>
<organism evidence="8 9">
    <name type="scientific">Loigolactobacillus coryniformis subsp. coryniformis KCTC 3167 = DSM 20001</name>
    <dbReference type="NCBI Taxonomy" id="913848"/>
    <lineage>
        <taxon>Bacteria</taxon>
        <taxon>Bacillati</taxon>
        <taxon>Bacillota</taxon>
        <taxon>Bacilli</taxon>
        <taxon>Lactobacillales</taxon>
        <taxon>Lactobacillaceae</taxon>
        <taxon>Loigolactobacillus</taxon>
    </lineage>
</organism>
<dbReference type="PROSITE" id="PS51736">
    <property type="entry name" value="RECOMBINASES_3"/>
    <property type="match status" value="1"/>
</dbReference>
<dbReference type="CDD" id="cd03768">
    <property type="entry name" value="SR_ResInv"/>
    <property type="match status" value="1"/>
</dbReference>
<evidence type="ECO:0000256" key="5">
    <source>
        <dbReference type="PIRSR" id="PIRSR606118-50"/>
    </source>
</evidence>
<dbReference type="PANTHER" id="PTHR30461">
    <property type="entry name" value="DNA-INVERTASE FROM LAMBDOID PROPHAGE"/>
    <property type="match status" value="1"/>
</dbReference>
<dbReference type="GO" id="GO:0000150">
    <property type="term" value="F:DNA strand exchange activity"/>
    <property type="evidence" value="ECO:0007669"/>
    <property type="project" value="InterPro"/>
</dbReference>
<dbReference type="GeneID" id="65916099"/>